<comment type="catalytic activity">
    <reaction evidence="10">
        <text>L-threonyl-[protein] + ATP = O-phospho-L-threonyl-[protein] + ADP + H(+)</text>
        <dbReference type="Rhea" id="RHEA:46608"/>
        <dbReference type="Rhea" id="RHEA-COMP:11060"/>
        <dbReference type="Rhea" id="RHEA-COMP:11605"/>
        <dbReference type="ChEBI" id="CHEBI:15378"/>
        <dbReference type="ChEBI" id="CHEBI:30013"/>
        <dbReference type="ChEBI" id="CHEBI:30616"/>
        <dbReference type="ChEBI" id="CHEBI:61977"/>
        <dbReference type="ChEBI" id="CHEBI:456216"/>
        <dbReference type="EC" id="2.7.11.1"/>
    </reaction>
</comment>
<dbReference type="Gene3D" id="3.40.50.300">
    <property type="entry name" value="P-loop containing nucleotide triphosphate hydrolases"/>
    <property type="match status" value="1"/>
</dbReference>
<feature type="compositionally biased region" description="Polar residues" evidence="12">
    <location>
        <begin position="296"/>
        <end position="307"/>
    </location>
</feature>
<comment type="caution">
    <text evidence="17">The sequence shown here is derived from an EMBL/GenBank/DDBJ whole genome shotgun (WGS) entry which is preliminary data.</text>
</comment>
<dbReference type="GO" id="GO:0016301">
    <property type="term" value="F:kinase activity"/>
    <property type="evidence" value="ECO:0007669"/>
    <property type="project" value="UniProtKB-KW"/>
</dbReference>
<dbReference type="SUPFAM" id="SSF52200">
    <property type="entry name" value="Toll/Interleukin receptor TIR domain"/>
    <property type="match status" value="1"/>
</dbReference>
<dbReference type="InterPro" id="IPR027417">
    <property type="entry name" value="P-loop_NTPase"/>
</dbReference>
<reference evidence="17 18" key="1">
    <citation type="submission" date="2024-02" db="EMBL/GenBank/DDBJ databases">
        <title>Chromosome-scale genome assembly of the rough periwinkle Littorina saxatilis.</title>
        <authorList>
            <person name="De Jode A."/>
            <person name="Faria R."/>
            <person name="Formenti G."/>
            <person name="Sims Y."/>
            <person name="Smith T.P."/>
            <person name="Tracey A."/>
            <person name="Wood J.M.D."/>
            <person name="Zagrodzka Z.B."/>
            <person name="Johannesson K."/>
            <person name="Butlin R.K."/>
            <person name="Leder E.H."/>
        </authorList>
    </citation>
    <scope>NUCLEOTIDE SEQUENCE [LARGE SCALE GENOMIC DNA]</scope>
    <source>
        <strain evidence="17">Snail1</strain>
        <tissue evidence="17">Muscle</tissue>
    </source>
</reference>
<evidence type="ECO:0000256" key="4">
    <source>
        <dbReference type="ARBA" id="ARBA00022737"/>
    </source>
</evidence>
<dbReference type="CDD" id="cd08311">
    <property type="entry name" value="Death_p75NR"/>
    <property type="match status" value="1"/>
</dbReference>
<dbReference type="InterPro" id="IPR043136">
    <property type="entry name" value="B30.2/SPRY_sf"/>
</dbReference>
<keyword evidence="2" id="KW-0808">Transferase</keyword>
<sequence length="1307" mass="145088">MKFHQIHGTAVTLSPDRTSAKRDETSFCNGIVFGDQPLKIGQKVCVQLGCIVSWSGALRLGVTTHDPSTFTQSYLPKYAYPNLTKKDGYWARAVPERLVCAGCRVMVYVTSSGQLQVFVNGQHKGVLLVKLPTSSTLWLLADVYGNTASVTFVKPDDAPREILARGLDAVRAYDQSCTHGTQPVFRTRLMLVGKDRVGKTSLKRALTGQQHNAAEESTDGIDLSASCSFNLSNRSSWKLAVKGDTTARNEKMQDRLDLGILGGPDGLEEEYNQAVAANIVQELLFQQRKTAGDPASTPSTPASYTPFSSTSNINNSNPNSSHASVRSSRPASTRGNNSASSAKTNRQCSVDSRKSTTTPPRNKVAPRNTSRTSIQEDLRDSMPEISPEVPERVVTLVQEMLAAMQQNHSLTNSASDMSPSHDKAKTAVLNIWDFAGQAVYYTTHQVFLTSRAVYVIVFNLCDDFTPVFSDSSKVKEDEKMTTLEYMDFWMRSIHSHAAENTRDSVDSTTLSPPIFVVGTHRNCLHEDPATRAEMVEDKFSELLDFLTGKPYTHHLVTPFFAVDNSLEGDEEISRLKGEIESVARQQPYMGEQMPVRWLRFEQQLTQQADSGTHCATLSQVSEMARNHGVESTEELRTMLTFYHDLGLLIHYGASADGVATHDAVLGNTVVLSPQWLAHNFRHVVTGTRPQEQWELHKDKWDLLEQHGVLDVSLLGFLWPHALPHKPVLLGLMEKLDLLCPLAVSAAQGSSDDAQKYVVPMRLPSCPKLNSIYIQTAEDCVFYLDFFGFLPDGLFFRILNRTLRWSQERGGRDQCLHRQVARFYLDTDHDLVIHMSPRQHRIKVVALNVGTQEATSSKRKGKPKPEACALVRNFLESTLADLRHLWMKRIGYQICVACTCERVCEEHKAEACDKDGCLHFLNLDECLANKVVCCDHRRVKTERFQNWFPKPLETGFQSPILTSTKLTETYGNIEKHVEDLPAWMKGAAKLLNSGDVNQDWTALAQLLGYKATRIERLMEDVNPPLALLTDWVVSNGNTSMAVDLLTLYLQQLGRMDIVQIIQKAKESESVVPQVFLSYQWEAQDQMRSLRDHLERLGFACWMDVGQMGGGDHLNAKIEEGLRKCKVVVACLTPRYVASQLCTRELCLADLLQRPVVPVMLHPVPWPPPGPLALILSQLVYINMKGVGGHGGTGIHADIQDKYAEIVQRVAMHATPTLTPCVQLVESSGHALQQPNTANVSSSLARDDAGTPSVGSVSGRSPRNFNHNPSEPSMDVLLSRISESDISPPTPVQAVPVAHVTKCTVCVIL</sequence>
<dbReference type="PROSITE" id="PS50104">
    <property type="entry name" value="TIR"/>
    <property type="match status" value="1"/>
</dbReference>
<dbReference type="EC" id="2.7.11.1" evidence="1"/>
<keyword evidence="9" id="KW-0067">ATP-binding</keyword>
<feature type="region of interest" description="Disordered" evidence="12">
    <location>
        <begin position="290"/>
        <end position="383"/>
    </location>
</feature>
<dbReference type="SUPFAM" id="SSF52540">
    <property type="entry name" value="P-loop containing nucleoside triphosphate hydrolases"/>
    <property type="match status" value="1"/>
</dbReference>
<dbReference type="Gene3D" id="1.10.10.10">
    <property type="entry name" value="Winged helix-like DNA-binding domain superfamily/Winged helix DNA-binding domain"/>
    <property type="match status" value="1"/>
</dbReference>
<dbReference type="EMBL" id="JBAMIC010000011">
    <property type="protein sequence ID" value="KAK7100922.1"/>
    <property type="molecule type" value="Genomic_DNA"/>
</dbReference>
<dbReference type="Gene3D" id="1.10.533.10">
    <property type="entry name" value="Death Domain, Fas"/>
    <property type="match status" value="1"/>
</dbReference>
<dbReference type="SMART" id="SM00588">
    <property type="entry name" value="NEUZ"/>
    <property type="match status" value="1"/>
</dbReference>
<gene>
    <name evidence="17" type="ORF">V1264_023785</name>
</gene>
<proteinExistence type="predicted"/>
<evidence type="ECO:0000256" key="2">
    <source>
        <dbReference type="ARBA" id="ARBA00022679"/>
    </source>
</evidence>
<feature type="compositionally biased region" description="Polar residues" evidence="12">
    <location>
        <begin position="1230"/>
        <end position="1242"/>
    </location>
</feature>
<evidence type="ECO:0000256" key="10">
    <source>
        <dbReference type="ARBA" id="ARBA00047899"/>
    </source>
</evidence>
<feature type="domain" description="TIR" evidence="14">
    <location>
        <begin position="1069"/>
        <end position="1201"/>
    </location>
</feature>
<evidence type="ECO:0000259" key="13">
    <source>
        <dbReference type="PROSITE" id="PS50017"/>
    </source>
</evidence>
<dbReference type="InterPro" id="IPR020859">
    <property type="entry name" value="ROC"/>
</dbReference>
<dbReference type="Proteomes" id="UP001374579">
    <property type="component" value="Unassembled WGS sequence"/>
</dbReference>
<keyword evidence="18" id="KW-1185">Reference proteome</keyword>
<keyword evidence="5" id="KW-0547">Nucleotide-binding</keyword>
<evidence type="ECO:0000256" key="11">
    <source>
        <dbReference type="ARBA" id="ARBA00048679"/>
    </source>
</evidence>
<dbReference type="PROSITE" id="PS51065">
    <property type="entry name" value="NHR"/>
    <property type="match status" value="1"/>
</dbReference>
<protein>
    <recommendedName>
        <fullName evidence="1">non-specific serine/threonine protein kinase</fullName>
        <ecNumber evidence="1">2.7.11.1</ecNumber>
    </recommendedName>
</protein>
<feature type="compositionally biased region" description="Low complexity" evidence="12">
    <location>
        <begin position="308"/>
        <end position="324"/>
    </location>
</feature>
<evidence type="ECO:0000259" key="14">
    <source>
        <dbReference type="PROSITE" id="PS50104"/>
    </source>
</evidence>
<dbReference type="FunFam" id="2.60.120.920:FF:000005">
    <property type="entry name" value="Putative E3 ubiquitin-protein ligase NEURL1B"/>
    <property type="match status" value="1"/>
</dbReference>
<keyword evidence="3" id="KW-0479">Metal-binding</keyword>
<evidence type="ECO:0000313" key="17">
    <source>
        <dbReference type="EMBL" id="KAK7100922.1"/>
    </source>
</evidence>
<evidence type="ECO:0000256" key="8">
    <source>
        <dbReference type="ARBA" id="ARBA00022833"/>
    </source>
</evidence>
<keyword evidence="7" id="KW-0418">Kinase</keyword>
<comment type="catalytic activity">
    <reaction evidence="11">
        <text>L-seryl-[protein] + ATP = O-phospho-L-seryl-[protein] + ADP + H(+)</text>
        <dbReference type="Rhea" id="RHEA:17989"/>
        <dbReference type="Rhea" id="RHEA-COMP:9863"/>
        <dbReference type="Rhea" id="RHEA-COMP:11604"/>
        <dbReference type="ChEBI" id="CHEBI:15378"/>
        <dbReference type="ChEBI" id="CHEBI:29999"/>
        <dbReference type="ChEBI" id="CHEBI:30616"/>
        <dbReference type="ChEBI" id="CHEBI:83421"/>
        <dbReference type="ChEBI" id="CHEBI:456216"/>
        <dbReference type="EC" id="2.7.11.1"/>
    </reaction>
</comment>
<evidence type="ECO:0000256" key="7">
    <source>
        <dbReference type="ARBA" id="ARBA00022777"/>
    </source>
</evidence>
<evidence type="ECO:0000256" key="12">
    <source>
        <dbReference type="SAM" id="MobiDB-lite"/>
    </source>
</evidence>
<feature type="compositionally biased region" description="Polar residues" evidence="12">
    <location>
        <begin position="325"/>
        <end position="360"/>
    </location>
</feature>
<dbReference type="Gene3D" id="3.40.50.10140">
    <property type="entry name" value="Toll/interleukin-1 receptor homology (TIR) domain"/>
    <property type="match status" value="1"/>
</dbReference>
<organism evidence="17 18">
    <name type="scientific">Littorina saxatilis</name>
    <dbReference type="NCBI Taxonomy" id="31220"/>
    <lineage>
        <taxon>Eukaryota</taxon>
        <taxon>Metazoa</taxon>
        <taxon>Spiralia</taxon>
        <taxon>Lophotrochozoa</taxon>
        <taxon>Mollusca</taxon>
        <taxon>Gastropoda</taxon>
        <taxon>Caenogastropoda</taxon>
        <taxon>Littorinimorpha</taxon>
        <taxon>Littorinoidea</taxon>
        <taxon>Littorinidae</taxon>
        <taxon>Littorina</taxon>
    </lineage>
</organism>
<name>A0AAN9GAF9_9CAEN</name>
<feature type="domain" description="NHR" evidence="15">
    <location>
        <begin position="1"/>
        <end position="155"/>
    </location>
</feature>
<dbReference type="PANTHER" id="PTHR47508">
    <property type="entry name" value="SAM DOMAIN-CONTAINING PROTEIN-RELATED"/>
    <property type="match status" value="1"/>
</dbReference>
<dbReference type="Gene3D" id="2.60.120.920">
    <property type="match status" value="1"/>
</dbReference>
<accession>A0AAN9GAF9</accession>
<dbReference type="PANTHER" id="PTHR47508:SF4">
    <property type="match status" value="1"/>
</dbReference>
<keyword evidence="4" id="KW-0677">Repeat</keyword>
<dbReference type="InterPro" id="IPR032171">
    <property type="entry name" value="COR-A"/>
</dbReference>
<dbReference type="PROSITE" id="PS50017">
    <property type="entry name" value="DEATH_DOMAIN"/>
    <property type="match status" value="1"/>
</dbReference>
<dbReference type="InterPro" id="IPR035897">
    <property type="entry name" value="Toll_tir_struct_dom_sf"/>
</dbReference>
<evidence type="ECO:0000313" key="18">
    <source>
        <dbReference type="Proteomes" id="UP001374579"/>
    </source>
</evidence>
<evidence type="ECO:0000256" key="9">
    <source>
        <dbReference type="ARBA" id="ARBA00022840"/>
    </source>
</evidence>
<evidence type="ECO:0000256" key="6">
    <source>
        <dbReference type="ARBA" id="ARBA00022771"/>
    </source>
</evidence>
<keyword evidence="8" id="KW-0862">Zinc</keyword>
<dbReference type="GO" id="GO:0008270">
    <property type="term" value="F:zinc ion binding"/>
    <property type="evidence" value="ECO:0007669"/>
    <property type="project" value="UniProtKB-KW"/>
</dbReference>
<dbReference type="Pfam" id="PF08477">
    <property type="entry name" value="Roc"/>
    <property type="match status" value="1"/>
</dbReference>
<dbReference type="Gene3D" id="3.30.70.1390">
    <property type="entry name" value="ROC domain from the Parkinson's disease-associated leucine-rich repeat kinase 2"/>
    <property type="match status" value="2"/>
</dbReference>
<feature type="domain" description="Roc" evidence="16">
    <location>
        <begin position="180"/>
        <end position="586"/>
    </location>
</feature>
<feature type="region of interest" description="Disordered" evidence="12">
    <location>
        <begin position="1230"/>
        <end position="1270"/>
    </location>
</feature>
<dbReference type="InterPro" id="IPR006573">
    <property type="entry name" value="NHR_dom"/>
</dbReference>
<dbReference type="GO" id="GO:0007165">
    <property type="term" value="P:signal transduction"/>
    <property type="evidence" value="ECO:0007669"/>
    <property type="project" value="InterPro"/>
</dbReference>
<evidence type="ECO:0000256" key="1">
    <source>
        <dbReference type="ARBA" id="ARBA00012513"/>
    </source>
</evidence>
<dbReference type="Pfam" id="PF16095">
    <property type="entry name" value="COR-A"/>
    <property type="match status" value="1"/>
</dbReference>
<dbReference type="Pfam" id="PF13676">
    <property type="entry name" value="TIR_2"/>
    <property type="match status" value="1"/>
</dbReference>
<dbReference type="Pfam" id="PF07177">
    <property type="entry name" value="Neuralized"/>
    <property type="match status" value="1"/>
</dbReference>
<dbReference type="PROSITE" id="PS51424">
    <property type="entry name" value="ROC"/>
    <property type="match status" value="1"/>
</dbReference>
<dbReference type="Pfam" id="PF00531">
    <property type="entry name" value="Death"/>
    <property type="match status" value="1"/>
</dbReference>
<dbReference type="SUPFAM" id="SSF47986">
    <property type="entry name" value="DEATH domain"/>
    <property type="match status" value="1"/>
</dbReference>
<dbReference type="InterPro" id="IPR000157">
    <property type="entry name" value="TIR_dom"/>
</dbReference>
<feature type="domain" description="Death" evidence="13">
    <location>
        <begin position="998"/>
        <end position="1064"/>
    </location>
</feature>
<evidence type="ECO:0000256" key="3">
    <source>
        <dbReference type="ARBA" id="ARBA00022723"/>
    </source>
</evidence>
<evidence type="ECO:0000259" key="16">
    <source>
        <dbReference type="PROSITE" id="PS51424"/>
    </source>
</evidence>
<feature type="compositionally biased region" description="Polar residues" evidence="12">
    <location>
        <begin position="1251"/>
        <end position="1269"/>
    </location>
</feature>
<evidence type="ECO:0000259" key="15">
    <source>
        <dbReference type="PROSITE" id="PS51065"/>
    </source>
</evidence>
<evidence type="ECO:0000256" key="5">
    <source>
        <dbReference type="ARBA" id="ARBA00022741"/>
    </source>
</evidence>
<dbReference type="InterPro" id="IPR011029">
    <property type="entry name" value="DEATH-like_dom_sf"/>
</dbReference>
<dbReference type="InterPro" id="IPR036388">
    <property type="entry name" value="WH-like_DNA-bd_sf"/>
</dbReference>
<keyword evidence="6" id="KW-0863">Zinc-finger</keyword>
<dbReference type="InterPro" id="IPR000488">
    <property type="entry name" value="Death_dom"/>
</dbReference>
<dbReference type="GO" id="GO:0005524">
    <property type="term" value="F:ATP binding"/>
    <property type="evidence" value="ECO:0007669"/>
    <property type="project" value="UniProtKB-KW"/>
</dbReference>